<comment type="caution">
    <text evidence="1">The sequence shown here is derived from an EMBL/GenBank/DDBJ whole genome shotgun (WGS) entry which is preliminary data.</text>
</comment>
<proteinExistence type="predicted"/>
<sequence>MRILILLLLFLSACNIKQPQKETAKKQDQWLYDARQTTLKINDNDCEITIKAVPESHELLYIIKYDGSGYLEPLQLSTIDSRPSAVLVAGRTWIENDTIISKTVSPLNNTLKYTQINESGPLRSHYMISYQEEGQLQYIRFQLNSKVYNYYLETFPYVSNKKSYHLSQNNLNWEEKISAHLKQKLSAKRDIKGAESMVMSENEWNVAGLISHINCVYDGEKLNLEVIWINHTELDLWLTTPKPYLHIDQQKIPVSWTSFEGKLALGKGKRISMKTSLAIDKAPIEATFPVENILFYDEEIFFPKGMQIDLVNDDSI</sequence>
<dbReference type="EMBL" id="JABANE010000063">
    <property type="protein sequence ID" value="NME70391.1"/>
    <property type="molecule type" value="Genomic_DNA"/>
</dbReference>
<evidence type="ECO:0000313" key="2">
    <source>
        <dbReference type="Proteomes" id="UP000576082"/>
    </source>
</evidence>
<evidence type="ECO:0000313" key="1">
    <source>
        <dbReference type="EMBL" id="NME70391.1"/>
    </source>
</evidence>
<name>A0A7X9XB58_9BACT</name>
<accession>A0A7X9XB58</accession>
<keyword evidence="2" id="KW-1185">Reference proteome</keyword>
<dbReference type="RefSeq" id="WP_169658631.1">
    <property type="nucleotide sequence ID" value="NZ_JABANE010000063.1"/>
</dbReference>
<organism evidence="1 2">
    <name type="scientific">Flammeovirga aprica JL-4</name>
    <dbReference type="NCBI Taxonomy" id="694437"/>
    <lineage>
        <taxon>Bacteria</taxon>
        <taxon>Pseudomonadati</taxon>
        <taxon>Bacteroidota</taxon>
        <taxon>Cytophagia</taxon>
        <taxon>Cytophagales</taxon>
        <taxon>Flammeovirgaceae</taxon>
        <taxon>Flammeovirga</taxon>
    </lineage>
</organism>
<gene>
    <name evidence="1" type="ORF">HHU12_20610</name>
</gene>
<dbReference type="Proteomes" id="UP000576082">
    <property type="component" value="Unassembled WGS sequence"/>
</dbReference>
<protein>
    <submittedName>
        <fullName evidence="1">Uncharacterized protein</fullName>
    </submittedName>
</protein>
<dbReference type="AlphaFoldDB" id="A0A7X9XB58"/>
<reference evidence="1 2" key="1">
    <citation type="submission" date="2020-04" db="EMBL/GenBank/DDBJ databases">
        <title>Flammeovirga sp. SR4, a novel species isolated from seawater.</title>
        <authorList>
            <person name="Wang X."/>
        </authorList>
    </citation>
    <scope>NUCLEOTIDE SEQUENCE [LARGE SCALE GENOMIC DNA]</scope>
    <source>
        <strain evidence="1 2">ATCC 23126</strain>
    </source>
</reference>